<accession>A0A927BCU7</accession>
<dbReference type="InterPro" id="IPR010978">
    <property type="entry name" value="tRNA-bd_arm"/>
</dbReference>
<keyword evidence="6 12" id="KW-0067">ATP-binding</keyword>
<dbReference type="SUPFAM" id="SSF50677">
    <property type="entry name" value="ValRS/IleRS/LeuRS editing domain"/>
    <property type="match status" value="1"/>
</dbReference>
<dbReference type="AlphaFoldDB" id="A0A927BCU7"/>
<feature type="domain" description="Aminoacyl-tRNA synthetase class Ia" evidence="13">
    <location>
        <begin position="15"/>
        <end position="607"/>
    </location>
</feature>
<organism evidence="16 17">
    <name type="scientific">Hymenobacter montanus</name>
    <dbReference type="NCBI Taxonomy" id="2771359"/>
    <lineage>
        <taxon>Bacteria</taxon>
        <taxon>Pseudomonadati</taxon>
        <taxon>Bacteroidota</taxon>
        <taxon>Cytophagia</taxon>
        <taxon>Cytophagales</taxon>
        <taxon>Hymenobacteraceae</taxon>
        <taxon>Hymenobacter</taxon>
    </lineage>
</organism>
<dbReference type="Gene3D" id="1.10.287.380">
    <property type="entry name" value="Valyl-tRNA synthetase, C-terminal domain"/>
    <property type="match status" value="1"/>
</dbReference>
<dbReference type="SUPFAM" id="SSF46589">
    <property type="entry name" value="tRNA-binding arm"/>
    <property type="match status" value="1"/>
</dbReference>
<dbReference type="CDD" id="cd07962">
    <property type="entry name" value="Anticodon_Ia_Val"/>
    <property type="match status" value="1"/>
</dbReference>
<dbReference type="GO" id="GO:0005829">
    <property type="term" value="C:cytosol"/>
    <property type="evidence" value="ECO:0007669"/>
    <property type="project" value="TreeGrafter"/>
</dbReference>
<evidence type="ECO:0000259" key="14">
    <source>
        <dbReference type="Pfam" id="PF08264"/>
    </source>
</evidence>
<dbReference type="InterPro" id="IPR013155">
    <property type="entry name" value="M/V/L/I-tRNA-synth_anticd-bd"/>
</dbReference>
<dbReference type="Pfam" id="PF00133">
    <property type="entry name" value="tRNA-synt_1"/>
    <property type="match status" value="1"/>
</dbReference>
<keyword evidence="3 12" id="KW-0963">Cytoplasm</keyword>
<feature type="domain" description="Valyl-tRNA synthetase tRNA-binding arm" evidence="15">
    <location>
        <begin position="848"/>
        <end position="912"/>
    </location>
</feature>
<dbReference type="SUPFAM" id="SSF52374">
    <property type="entry name" value="Nucleotidylyl transferase"/>
    <property type="match status" value="1"/>
</dbReference>
<dbReference type="HAMAP" id="MF_02004">
    <property type="entry name" value="Val_tRNA_synth_type1"/>
    <property type="match status" value="1"/>
</dbReference>
<dbReference type="GO" id="GO:0006438">
    <property type="term" value="P:valyl-tRNA aminoacylation"/>
    <property type="evidence" value="ECO:0007669"/>
    <property type="project" value="UniProtKB-UniRule"/>
</dbReference>
<dbReference type="Gene3D" id="1.10.730.10">
    <property type="entry name" value="Isoleucyl-tRNA Synthetase, Domain 1"/>
    <property type="match status" value="1"/>
</dbReference>
<evidence type="ECO:0000256" key="5">
    <source>
        <dbReference type="ARBA" id="ARBA00022741"/>
    </source>
</evidence>
<reference evidence="16" key="1">
    <citation type="submission" date="2020-09" db="EMBL/GenBank/DDBJ databases">
        <authorList>
            <person name="Kim M.K."/>
        </authorList>
    </citation>
    <scope>NUCLEOTIDE SEQUENCE</scope>
    <source>
        <strain evidence="16">BT664</strain>
    </source>
</reference>
<gene>
    <name evidence="12" type="primary">valS</name>
    <name evidence="16" type="ORF">IC235_07875</name>
</gene>
<dbReference type="GO" id="GO:0004832">
    <property type="term" value="F:valine-tRNA ligase activity"/>
    <property type="evidence" value="ECO:0007669"/>
    <property type="project" value="UniProtKB-UniRule"/>
</dbReference>
<evidence type="ECO:0000256" key="11">
    <source>
        <dbReference type="ARBA" id="ARBA00060830"/>
    </source>
</evidence>
<dbReference type="GO" id="GO:0005524">
    <property type="term" value="F:ATP binding"/>
    <property type="evidence" value="ECO:0007669"/>
    <property type="project" value="UniProtKB-UniRule"/>
</dbReference>
<keyword evidence="17" id="KW-1185">Reference proteome</keyword>
<dbReference type="InterPro" id="IPR002303">
    <property type="entry name" value="Valyl-tRNA_ligase"/>
</dbReference>
<keyword evidence="8 12" id="KW-0175">Coiled coil</keyword>
<keyword evidence="5 12" id="KW-0547">Nucleotide-binding</keyword>
<feature type="domain" description="Methionyl/Valyl/Leucyl/Isoleucyl-tRNA synthetase anticodon-binding" evidence="14">
    <location>
        <begin position="650"/>
        <end position="793"/>
    </location>
</feature>
<dbReference type="InterPro" id="IPR019499">
    <property type="entry name" value="Val-tRNA_synth_tRNA-bd"/>
</dbReference>
<dbReference type="NCBIfam" id="NF004349">
    <property type="entry name" value="PRK05729.1"/>
    <property type="match status" value="1"/>
</dbReference>
<evidence type="ECO:0000256" key="10">
    <source>
        <dbReference type="ARBA" id="ARBA00047552"/>
    </source>
</evidence>
<dbReference type="SUPFAM" id="SSF47323">
    <property type="entry name" value="Anticodon-binding domain of a subclass of class I aminoacyl-tRNA synthetases"/>
    <property type="match status" value="1"/>
</dbReference>
<comment type="domain">
    <text evidence="12">The C-terminal coiled-coil domain is crucial for aminoacylation activity.</text>
</comment>
<dbReference type="InterPro" id="IPR014729">
    <property type="entry name" value="Rossmann-like_a/b/a_fold"/>
</dbReference>
<comment type="function">
    <text evidence="12">Catalyzes the attachment of valine to tRNA(Val). As ValRS can inadvertently accommodate and process structurally similar amino acids such as threonine, to avoid such errors, it has a 'posttransfer' editing activity that hydrolyzes mischarged Thr-tRNA(Val) in a tRNA-dependent manner.</text>
</comment>
<feature type="binding site" evidence="12">
    <location>
        <position position="573"/>
    </location>
    <ligand>
        <name>ATP</name>
        <dbReference type="ChEBI" id="CHEBI:30616"/>
    </ligand>
</feature>
<keyword evidence="9 12" id="KW-0030">Aminoacyl-tRNA synthetase</keyword>
<dbReference type="Gene3D" id="3.40.50.620">
    <property type="entry name" value="HUPs"/>
    <property type="match status" value="2"/>
</dbReference>
<evidence type="ECO:0000256" key="6">
    <source>
        <dbReference type="ARBA" id="ARBA00022840"/>
    </source>
</evidence>
<comment type="caution">
    <text evidence="12">Lacks conserved residue(s) required for the propagation of feature annotation.</text>
</comment>
<evidence type="ECO:0000256" key="4">
    <source>
        <dbReference type="ARBA" id="ARBA00022598"/>
    </source>
</evidence>
<evidence type="ECO:0000256" key="1">
    <source>
        <dbReference type="ARBA" id="ARBA00004496"/>
    </source>
</evidence>
<dbReference type="GO" id="GO:0002161">
    <property type="term" value="F:aminoacyl-tRNA deacylase activity"/>
    <property type="evidence" value="ECO:0007669"/>
    <property type="project" value="InterPro"/>
</dbReference>
<comment type="catalytic activity">
    <reaction evidence="10 12">
        <text>tRNA(Val) + L-valine + ATP = L-valyl-tRNA(Val) + AMP + diphosphate</text>
        <dbReference type="Rhea" id="RHEA:10704"/>
        <dbReference type="Rhea" id="RHEA-COMP:9672"/>
        <dbReference type="Rhea" id="RHEA-COMP:9708"/>
        <dbReference type="ChEBI" id="CHEBI:30616"/>
        <dbReference type="ChEBI" id="CHEBI:33019"/>
        <dbReference type="ChEBI" id="CHEBI:57762"/>
        <dbReference type="ChEBI" id="CHEBI:78442"/>
        <dbReference type="ChEBI" id="CHEBI:78537"/>
        <dbReference type="ChEBI" id="CHEBI:456215"/>
        <dbReference type="EC" id="6.1.1.9"/>
    </reaction>
</comment>
<dbReference type="NCBIfam" id="TIGR00422">
    <property type="entry name" value="valS"/>
    <property type="match status" value="1"/>
</dbReference>
<evidence type="ECO:0000256" key="2">
    <source>
        <dbReference type="ARBA" id="ARBA00011245"/>
    </source>
</evidence>
<evidence type="ECO:0000313" key="16">
    <source>
        <dbReference type="EMBL" id="MBD2767809.1"/>
    </source>
</evidence>
<feature type="short sequence motif" description="'HIGH' region" evidence="12">
    <location>
        <begin position="44"/>
        <end position="54"/>
    </location>
</feature>
<dbReference type="CDD" id="cd00817">
    <property type="entry name" value="ValRS_core"/>
    <property type="match status" value="1"/>
</dbReference>
<dbReference type="PROSITE" id="PS00178">
    <property type="entry name" value="AA_TRNA_LIGASE_I"/>
    <property type="match status" value="1"/>
</dbReference>
<evidence type="ECO:0000256" key="8">
    <source>
        <dbReference type="ARBA" id="ARBA00023054"/>
    </source>
</evidence>
<comment type="caution">
    <text evidence="16">The sequence shown here is derived from an EMBL/GenBank/DDBJ whole genome shotgun (WGS) entry which is preliminary data.</text>
</comment>
<dbReference type="PANTHER" id="PTHR11946">
    <property type="entry name" value="VALYL-TRNA SYNTHETASES"/>
    <property type="match status" value="1"/>
</dbReference>
<dbReference type="EMBL" id="JACXAD010000007">
    <property type="protein sequence ID" value="MBD2767809.1"/>
    <property type="molecule type" value="Genomic_DNA"/>
</dbReference>
<dbReference type="PRINTS" id="PR00986">
    <property type="entry name" value="TRNASYNTHVAL"/>
</dbReference>
<dbReference type="Pfam" id="PF10458">
    <property type="entry name" value="Val_tRNA-synt_C"/>
    <property type="match status" value="1"/>
</dbReference>
<dbReference type="Proteomes" id="UP000612233">
    <property type="component" value="Unassembled WGS sequence"/>
</dbReference>
<evidence type="ECO:0000256" key="9">
    <source>
        <dbReference type="ARBA" id="ARBA00023146"/>
    </source>
</evidence>
<name>A0A927BCU7_9BACT</name>
<dbReference type="PANTHER" id="PTHR11946:SF109">
    <property type="entry name" value="VALINE--TRNA LIGASE"/>
    <property type="match status" value="1"/>
</dbReference>
<evidence type="ECO:0000256" key="3">
    <source>
        <dbReference type="ARBA" id="ARBA00022490"/>
    </source>
</evidence>
<protein>
    <recommendedName>
        <fullName evidence="12">Valine--tRNA ligase</fullName>
        <ecNumber evidence="12">6.1.1.9</ecNumber>
    </recommendedName>
    <alternativeName>
        <fullName evidence="12">Valyl-tRNA synthetase</fullName>
        <shortName evidence="12">ValRS</shortName>
    </alternativeName>
</protein>
<evidence type="ECO:0000313" key="17">
    <source>
        <dbReference type="Proteomes" id="UP000612233"/>
    </source>
</evidence>
<keyword evidence="4 12" id="KW-0436">Ligase</keyword>
<dbReference type="FunFam" id="3.40.50.620:FF:000032">
    <property type="entry name" value="Valine--tRNA ligase"/>
    <property type="match status" value="1"/>
</dbReference>
<dbReference type="Pfam" id="PF08264">
    <property type="entry name" value="Anticodon_1"/>
    <property type="match status" value="1"/>
</dbReference>
<keyword evidence="7 12" id="KW-0648">Protein biosynthesis</keyword>
<dbReference type="InterPro" id="IPR009080">
    <property type="entry name" value="tRNAsynth_Ia_anticodon-bd"/>
</dbReference>
<dbReference type="FunFam" id="1.10.287.380:FF:000001">
    <property type="entry name" value="Valine--tRNA ligase"/>
    <property type="match status" value="1"/>
</dbReference>
<evidence type="ECO:0000259" key="13">
    <source>
        <dbReference type="Pfam" id="PF00133"/>
    </source>
</evidence>
<dbReference type="InterPro" id="IPR002300">
    <property type="entry name" value="aa-tRNA-synth_Ia"/>
</dbReference>
<sequence length="912" mass="103005">MSLATTYSPTDVEAKWYQRWQEQGFFKASANPKKTPYTVVIPPPNVTGVLHMGHMLNNTIQDVLVRRARMQGKEACWVPGTDHASIATEAKVVALLKEQGIEKRDLTREQFLTHAFEWKEKYGGIILDQLKQLGASCDWDRTRFTMEPDLTEAVLRVFVDLYKKGLIYRGVRMVNWDPESRTAISDEEVIAKDVQAKMYYLRYEIVAPGAENSEFRTQNLEPRAENSELGAVDELNQGSKLSALGSKFLTVATSRPETIMADVAVAVNPNDPRYAHLAGATVRIPLLGREIPVIFDEYVSTDFGTGALKVTPAHDLNDYELGVKHNLPVIDILADDGTLNEKAVLYVGQDRFAARKQIAKDLQEAGLLEKVEEYASIVQTSERTKAVIEPKLSLQWFLKMEHLARPALEVVENDTVRLHPPKFKNMYRAWMENVRDWCISRQLWWGQQIPAYYLPDGSFVVALTAEAALAEARVQSANPNLQLSDLRQDEDVLDTWFSSWLWPISVFDGFKDPDNADINYFYPTNDLVTGPDILFFWVARMIMAGLEYRREVPFKEVYLTGIVRDSLGRKMSKQLGNSPDPLDLIAQYGADGVRTGMLFSAPAGNDLLFDVKLVEQGRNFSNKLWNAFRLVKGWEVDAALPFANEKPVAWFNARLQAAIAELDDHFEKFRMSDALMTVYKLVWDDFCALYLEMVKPAYQHPIDAETLRHTTAYLETLLKLLHPFMPFITEELWHELAERAERDYVCVAPWPQATAPPDATRLLADMDRVLAVVAGIRTVRNQKNIGPNKPLALVAKTEDPALLARYEGIIRKLGGISELTFAEAGTAASVSFVLGGSEFFIPLEGHIDLAAERVRLEKELEYAQGFRESVQKKLGNEKFAQNAKPDVLERERQKLADAEARIAALEQAIKAL</sequence>
<comment type="domain">
    <text evidence="12">ValRS has two distinct active sites: one for aminoacylation and one for editing. The misactivated threonine is translocated from the active site to the editing site.</text>
</comment>
<dbReference type="InterPro" id="IPR037118">
    <property type="entry name" value="Val-tRNA_synth_C_sf"/>
</dbReference>
<evidence type="ECO:0000256" key="12">
    <source>
        <dbReference type="HAMAP-Rule" id="MF_02004"/>
    </source>
</evidence>
<comment type="subunit">
    <text evidence="2 12">Monomer.</text>
</comment>
<evidence type="ECO:0000256" key="7">
    <source>
        <dbReference type="ARBA" id="ARBA00022917"/>
    </source>
</evidence>
<proteinExistence type="inferred from homology"/>
<comment type="subcellular location">
    <subcellularLocation>
        <location evidence="1 12">Cytoplasm</location>
    </subcellularLocation>
</comment>
<dbReference type="EC" id="6.1.1.9" evidence="12"/>
<comment type="similarity">
    <text evidence="11 12">Belongs to the class-I aminoacyl-tRNA synthetase family. ValS type 1 subfamily.</text>
</comment>
<evidence type="ECO:0000259" key="15">
    <source>
        <dbReference type="Pfam" id="PF10458"/>
    </source>
</evidence>
<dbReference type="InterPro" id="IPR009008">
    <property type="entry name" value="Val/Leu/Ile-tRNA-synth_edit"/>
</dbReference>
<dbReference type="InterPro" id="IPR033705">
    <property type="entry name" value="Anticodon_Ia_Val"/>
</dbReference>
<dbReference type="RefSeq" id="WP_191004630.1">
    <property type="nucleotide sequence ID" value="NZ_JACXAD010000007.1"/>
</dbReference>
<dbReference type="InterPro" id="IPR001412">
    <property type="entry name" value="aa-tRNA-synth_I_CS"/>
</dbReference>